<reference evidence="2" key="1">
    <citation type="submission" date="2019-02" db="EMBL/GenBank/DDBJ databases">
        <authorList>
            <person name="Gruber-Vodicka R. H."/>
            <person name="Seah K. B. B."/>
        </authorList>
    </citation>
    <scope>NUCLEOTIDE SEQUENCE</scope>
    <source>
        <strain evidence="2">BECK_SA2B15</strain>
    </source>
</reference>
<accession>A0A450UQZ0</accession>
<sequence>MTGKHPGFGQTEGSVSRCARSIRRQPKHRMVLEMRRKTPGGGLRSCLEIRVVEAVAPMSGPVLNIDLHSFGMRLEARHLPRDGLEGEPHGLDIGG</sequence>
<organism evidence="2">
    <name type="scientific">Candidatus Kentrum eta</name>
    <dbReference type="NCBI Taxonomy" id="2126337"/>
    <lineage>
        <taxon>Bacteria</taxon>
        <taxon>Pseudomonadati</taxon>
        <taxon>Pseudomonadota</taxon>
        <taxon>Gammaproteobacteria</taxon>
        <taxon>Candidatus Kentrum</taxon>
    </lineage>
</organism>
<gene>
    <name evidence="2" type="ORF">BECKH772A_GA0070896_100808</name>
</gene>
<dbReference type="AlphaFoldDB" id="A0A450UQZ0"/>
<proteinExistence type="predicted"/>
<protein>
    <submittedName>
        <fullName evidence="2">Uncharacterized protein</fullName>
    </submittedName>
</protein>
<evidence type="ECO:0000256" key="1">
    <source>
        <dbReference type="SAM" id="MobiDB-lite"/>
    </source>
</evidence>
<name>A0A450UQZ0_9GAMM</name>
<dbReference type="EMBL" id="CAADFG010000080">
    <property type="protein sequence ID" value="VFJ94972.1"/>
    <property type="molecule type" value="Genomic_DNA"/>
</dbReference>
<evidence type="ECO:0000313" key="2">
    <source>
        <dbReference type="EMBL" id="VFJ94972.1"/>
    </source>
</evidence>
<feature type="region of interest" description="Disordered" evidence="1">
    <location>
        <begin position="1"/>
        <end position="25"/>
    </location>
</feature>